<keyword evidence="2" id="KW-0812">Transmembrane</keyword>
<keyword evidence="2" id="KW-1133">Transmembrane helix</keyword>
<proteinExistence type="predicted"/>
<evidence type="ECO:0000259" key="3">
    <source>
        <dbReference type="Pfam" id="PF02517"/>
    </source>
</evidence>
<evidence type="ECO:0000256" key="2">
    <source>
        <dbReference type="SAM" id="Phobius"/>
    </source>
</evidence>
<feature type="transmembrane region" description="Helical" evidence="2">
    <location>
        <begin position="290"/>
        <end position="308"/>
    </location>
</feature>
<dbReference type="GO" id="GO:0080120">
    <property type="term" value="P:CAAX-box protein maturation"/>
    <property type="evidence" value="ECO:0007669"/>
    <property type="project" value="UniProtKB-ARBA"/>
</dbReference>
<keyword evidence="5" id="KW-1185">Reference proteome</keyword>
<dbReference type="InterPro" id="IPR003675">
    <property type="entry name" value="Rce1/LyrA-like_dom"/>
</dbReference>
<protein>
    <submittedName>
        <fullName evidence="4">Membrane protease YdiL, CAAX protease family</fullName>
    </submittedName>
</protein>
<accession>A0A1H1SLJ7</accession>
<evidence type="ECO:0000313" key="5">
    <source>
        <dbReference type="Proteomes" id="UP000199092"/>
    </source>
</evidence>
<dbReference type="AlphaFoldDB" id="A0A1H1SLJ7"/>
<dbReference type="RefSeq" id="WP_091412236.1">
    <property type="nucleotide sequence ID" value="NZ_LT629749.1"/>
</dbReference>
<dbReference type="GO" id="GO:0006508">
    <property type="term" value="P:proteolysis"/>
    <property type="evidence" value="ECO:0007669"/>
    <property type="project" value="UniProtKB-KW"/>
</dbReference>
<evidence type="ECO:0000313" key="4">
    <source>
        <dbReference type="EMBL" id="SDS48900.1"/>
    </source>
</evidence>
<sequence>MAEHPPLPPAVLTPAPRPSALPVEEREYQHFLRTPRARWWRGVLAILALVVAFALVSTALTAAVVVLDLATGRTTTEQLQSGPITVTPMIFLANNLSLALLTPLAMLLQWAFFGARPRWLSSVAGGFRWRWFGRAALVVVPVWLVYVAVSFLLSPEELSGALSEDAVLVLVVVLLTTPLQAAGEEYGARGLVARSAGSWFAGPRAALVVGGILANLLFMVAHAATDPWLQVYYFTFGAALSVLAWRTGGLEVPVLVHAVNNLFLLVPVALHGDLSGAFERGPGAGGPVMLLPTTVMLVMTVVLSRWAGRRQVQRRSAPGAARRPDRPVAEPDPGVAVGTPEGQAASTPER</sequence>
<dbReference type="EMBL" id="LT629749">
    <property type="protein sequence ID" value="SDS48900.1"/>
    <property type="molecule type" value="Genomic_DNA"/>
</dbReference>
<name>A0A1H1SLJ7_9ACTN</name>
<feature type="transmembrane region" description="Helical" evidence="2">
    <location>
        <begin position="43"/>
        <end position="70"/>
    </location>
</feature>
<feature type="domain" description="CAAX prenyl protease 2/Lysostaphin resistance protein A-like" evidence="3">
    <location>
        <begin position="169"/>
        <end position="263"/>
    </location>
</feature>
<feature type="region of interest" description="Disordered" evidence="1">
    <location>
        <begin position="312"/>
        <end position="350"/>
    </location>
</feature>
<dbReference type="OrthoDB" id="2680086at2"/>
<feature type="transmembrane region" description="Helical" evidence="2">
    <location>
        <begin position="252"/>
        <end position="270"/>
    </location>
</feature>
<feature type="transmembrane region" description="Helical" evidence="2">
    <location>
        <begin position="204"/>
        <end position="223"/>
    </location>
</feature>
<dbReference type="GO" id="GO:0004175">
    <property type="term" value="F:endopeptidase activity"/>
    <property type="evidence" value="ECO:0007669"/>
    <property type="project" value="UniProtKB-ARBA"/>
</dbReference>
<feature type="transmembrane region" description="Helical" evidence="2">
    <location>
        <begin position="166"/>
        <end position="183"/>
    </location>
</feature>
<keyword evidence="4" id="KW-0378">Hydrolase</keyword>
<dbReference type="STRING" id="546871.SAMN04488543_1829"/>
<evidence type="ECO:0000256" key="1">
    <source>
        <dbReference type="SAM" id="MobiDB-lite"/>
    </source>
</evidence>
<organism evidence="4 5">
    <name type="scientific">Friedmanniella luteola</name>
    <dbReference type="NCBI Taxonomy" id="546871"/>
    <lineage>
        <taxon>Bacteria</taxon>
        <taxon>Bacillati</taxon>
        <taxon>Actinomycetota</taxon>
        <taxon>Actinomycetes</taxon>
        <taxon>Propionibacteriales</taxon>
        <taxon>Nocardioidaceae</taxon>
        <taxon>Friedmanniella</taxon>
    </lineage>
</organism>
<feature type="transmembrane region" description="Helical" evidence="2">
    <location>
        <begin position="90"/>
        <end position="113"/>
    </location>
</feature>
<dbReference type="Proteomes" id="UP000199092">
    <property type="component" value="Chromosome I"/>
</dbReference>
<dbReference type="Pfam" id="PF02517">
    <property type="entry name" value="Rce1-like"/>
    <property type="match status" value="1"/>
</dbReference>
<reference evidence="4 5" key="1">
    <citation type="submission" date="2016-10" db="EMBL/GenBank/DDBJ databases">
        <authorList>
            <person name="de Groot N.N."/>
        </authorList>
    </citation>
    <scope>NUCLEOTIDE SEQUENCE [LARGE SCALE GENOMIC DNA]</scope>
    <source>
        <strain evidence="4 5">DSM 21741</strain>
    </source>
</reference>
<keyword evidence="4" id="KW-0645">Protease</keyword>
<feature type="transmembrane region" description="Helical" evidence="2">
    <location>
        <begin position="134"/>
        <end position="154"/>
    </location>
</feature>
<keyword evidence="2" id="KW-0472">Membrane</keyword>
<feature type="transmembrane region" description="Helical" evidence="2">
    <location>
        <begin position="229"/>
        <end position="245"/>
    </location>
</feature>
<gene>
    <name evidence="4" type="ORF">SAMN04488543_1829</name>
</gene>